<dbReference type="Gene3D" id="2.60.40.3140">
    <property type="match status" value="1"/>
</dbReference>
<dbReference type="InterPro" id="IPR019690">
    <property type="entry name" value="DUF2569"/>
</dbReference>
<dbReference type="EMBL" id="VIKU02000001">
    <property type="protein sequence ID" value="NHF58667.1"/>
    <property type="molecule type" value="Genomic_DNA"/>
</dbReference>
<keyword evidence="3" id="KW-0732">Signal</keyword>
<comment type="caution">
    <text evidence="5">The sequence shown here is derived from an EMBL/GenBank/DDBJ whole genome shotgun (WGS) entry which is preliminary data.</text>
</comment>
<dbReference type="Pfam" id="PF12969">
    <property type="entry name" value="DUF3857"/>
    <property type="match status" value="1"/>
</dbReference>
<dbReference type="Proteomes" id="UP000707206">
    <property type="component" value="Unassembled WGS sequence"/>
</dbReference>
<evidence type="ECO:0000313" key="6">
    <source>
        <dbReference type="Proteomes" id="UP000707206"/>
    </source>
</evidence>
<dbReference type="RefSeq" id="WP_152573144.1">
    <property type="nucleotide sequence ID" value="NZ_VIKU02000001.1"/>
</dbReference>
<protein>
    <submittedName>
        <fullName evidence="5">DUF3857 domain-containing protein</fullName>
    </submittedName>
</protein>
<feature type="transmembrane region" description="Helical" evidence="2">
    <location>
        <begin position="686"/>
        <end position="707"/>
    </location>
</feature>
<reference evidence="5" key="1">
    <citation type="submission" date="2019-07" db="EMBL/GenBank/DDBJ databases">
        <authorList>
            <person name="De-Chao Zhang Q."/>
        </authorList>
    </citation>
    <scope>NUCLEOTIDE SEQUENCE</scope>
    <source>
        <strain evidence="5">TP-CH-4</strain>
    </source>
</reference>
<organism evidence="5 6">
    <name type="scientific">Pelagihabitans pacificus</name>
    <dbReference type="NCBI Taxonomy" id="2696054"/>
    <lineage>
        <taxon>Bacteria</taxon>
        <taxon>Pseudomonadati</taxon>
        <taxon>Bacteroidota</taxon>
        <taxon>Flavobacteriia</taxon>
        <taxon>Flavobacteriales</taxon>
        <taxon>Flavobacteriaceae</taxon>
        <taxon>Pelagihabitans</taxon>
    </lineage>
</organism>
<evidence type="ECO:0000313" key="5">
    <source>
        <dbReference type="EMBL" id="NHF58667.1"/>
    </source>
</evidence>
<evidence type="ECO:0000256" key="3">
    <source>
        <dbReference type="SAM" id="SignalP"/>
    </source>
</evidence>
<accession>A0A967E4R5</accession>
<feature type="region of interest" description="Disordered" evidence="1">
    <location>
        <begin position="836"/>
        <end position="865"/>
    </location>
</feature>
<proteinExistence type="predicted"/>
<feature type="transmembrane region" description="Helical" evidence="2">
    <location>
        <begin position="801"/>
        <end position="821"/>
    </location>
</feature>
<name>A0A967E4R5_9FLAO</name>
<keyword evidence="2" id="KW-0812">Transmembrane</keyword>
<feature type="domain" description="DUF3857" evidence="4">
    <location>
        <begin position="68"/>
        <end position="224"/>
    </location>
</feature>
<feature type="transmembrane region" description="Helical" evidence="2">
    <location>
        <begin position="740"/>
        <end position="757"/>
    </location>
</feature>
<keyword evidence="6" id="KW-1185">Reference proteome</keyword>
<sequence>MSKFIQTIGLALLLWNLGASAQKVSKTTHPNWVAPVSRPENTTHKLLEDQGGFQYLLLDFQDNVADKELYRHYIIKIINSEGVQAVSDISASYDPSYQKLYFHQISLIREGVEMDKLADSEINVFQRETNMERSLYDGSLTAVINLSDVREGDILEYSYSIRGFNPINKNHYSTTFYQEYTAPVNQIYSRVVLDKSRKLNFKLFNNAKPPEIIESRRYREYIWDNEGHDYFSYDNNVPSWINKQKRVSVSTLDNWKEVVDWAKELYKYPRNNFDIMQDLDIEDIPKNEQITTLIRFVQDEVRYLGLESGMGAYKPNSPTKVYKQRYGDCKDKSLLLVSLLTDLDVSAYPLLVNTQLKKEIKELLPSHNLFDHCIVYFNFENQDYFVDPTVSNQGGNLENISFPTYDFGLVIKPNTNQLIPIPNRDKSTLSITETINIDSIGGSGFIKIESEYTGAKADYIRGYFNSNSKESIKKEYANFYSSLYNEIEPAGDIKINDGLRNSYNSLYIEETYRINKLWSTTDQGVLYFEAYPLVLESLINYPVSAKRSMPYYLGEPHSFNQKTIINLPEPWNVNDTDKIIEGKGFTYKSSVQGLGSRITIDHSYELEIETIDGSEVSDLLTKNDEITKDLSFMISYDKNLEGFKYSWASILVLILALGLGIFFFLKLYRDYNPESHQYIEEKPIGGWLILPALGLILTPIVVLVQIITEDPLNHNTWLSLYRADTESPIALVLLYGVEQLYNYLFLMFSVLLIILFFQKRSSIPTLMIIFYGTSLVVPIVDLFLTKLLASNLLSDSDGQALYADIGKRFVGAAIWIPYFLTSQRVKETFIKKHSASKQDSSIEQNQISLNPTTPPIKDEHSKYRP</sequence>
<feature type="chain" id="PRO_5038075607" evidence="3">
    <location>
        <begin position="22"/>
        <end position="865"/>
    </location>
</feature>
<feature type="compositionally biased region" description="Polar residues" evidence="1">
    <location>
        <begin position="837"/>
        <end position="851"/>
    </location>
</feature>
<feature type="compositionally biased region" description="Basic and acidic residues" evidence="1">
    <location>
        <begin position="856"/>
        <end position="865"/>
    </location>
</feature>
<feature type="transmembrane region" description="Helical" evidence="2">
    <location>
        <begin position="769"/>
        <end position="789"/>
    </location>
</feature>
<keyword evidence="2" id="KW-0472">Membrane</keyword>
<feature type="signal peptide" evidence="3">
    <location>
        <begin position="1"/>
        <end position="21"/>
    </location>
</feature>
<dbReference type="InterPro" id="IPR024618">
    <property type="entry name" value="DUF3857"/>
</dbReference>
<reference evidence="5" key="2">
    <citation type="submission" date="2020-03" db="EMBL/GenBank/DDBJ databases">
        <title>Flavobacteriaceae bacterium strain TP-CH-4, a member of the family Flavobacteriaceae isolated from a deep-sea seamount.</title>
        <authorList>
            <person name="Zhang D.-C."/>
        </authorList>
    </citation>
    <scope>NUCLEOTIDE SEQUENCE</scope>
    <source>
        <strain evidence="5">TP-CH-4</strain>
    </source>
</reference>
<dbReference type="SUPFAM" id="SSF54001">
    <property type="entry name" value="Cysteine proteinases"/>
    <property type="match status" value="1"/>
</dbReference>
<feature type="transmembrane region" description="Helical" evidence="2">
    <location>
        <begin position="645"/>
        <end position="665"/>
    </location>
</feature>
<evidence type="ECO:0000256" key="2">
    <source>
        <dbReference type="SAM" id="Phobius"/>
    </source>
</evidence>
<dbReference type="AlphaFoldDB" id="A0A967E4R5"/>
<gene>
    <name evidence="5" type="ORF">FK220_004910</name>
</gene>
<dbReference type="InterPro" id="IPR038765">
    <property type="entry name" value="Papain-like_cys_pep_sf"/>
</dbReference>
<evidence type="ECO:0000259" key="4">
    <source>
        <dbReference type="Pfam" id="PF12969"/>
    </source>
</evidence>
<dbReference type="Pfam" id="PF10754">
    <property type="entry name" value="DUF2569"/>
    <property type="match status" value="1"/>
</dbReference>
<dbReference type="Gene3D" id="3.10.620.30">
    <property type="match status" value="1"/>
</dbReference>
<keyword evidence="2" id="KW-1133">Transmembrane helix</keyword>
<evidence type="ECO:0000256" key="1">
    <source>
        <dbReference type="SAM" id="MobiDB-lite"/>
    </source>
</evidence>